<protein>
    <submittedName>
        <fullName evidence="1">Uncharacterized protein</fullName>
    </submittedName>
</protein>
<reference evidence="1 2" key="1">
    <citation type="journal article" date="2022" name="Allergy">
        <title>Genome assembly and annotation of Periplaneta americana reveal a comprehensive cockroach allergen profile.</title>
        <authorList>
            <person name="Wang L."/>
            <person name="Xiong Q."/>
            <person name="Saelim N."/>
            <person name="Wang L."/>
            <person name="Nong W."/>
            <person name="Wan A.T."/>
            <person name="Shi M."/>
            <person name="Liu X."/>
            <person name="Cao Q."/>
            <person name="Hui J.H.L."/>
            <person name="Sookrung N."/>
            <person name="Leung T.F."/>
            <person name="Tungtrongchitr A."/>
            <person name="Tsui S.K.W."/>
        </authorList>
    </citation>
    <scope>NUCLEOTIDE SEQUENCE [LARGE SCALE GENOMIC DNA]</scope>
    <source>
        <strain evidence="1">PWHHKU_190912</strain>
    </source>
</reference>
<dbReference type="Proteomes" id="UP001148838">
    <property type="component" value="Unassembled WGS sequence"/>
</dbReference>
<accession>A0ABQ8RVB2</accession>
<organism evidence="1 2">
    <name type="scientific">Periplaneta americana</name>
    <name type="common">American cockroach</name>
    <name type="synonym">Blatta americana</name>
    <dbReference type="NCBI Taxonomy" id="6978"/>
    <lineage>
        <taxon>Eukaryota</taxon>
        <taxon>Metazoa</taxon>
        <taxon>Ecdysozoa</taxon>
        <taxon>Arthropoda</taxon>
        <taxon>Hexapoda</taxon>
        <taxon>Insecta</taxon>
        <taxon>Pterygota</taxon>
        <taxon>Neoptera</taxon>
        <taxon>Polyneoptera</taxon>
        <taxon>Dictyoptera</taxon>
        <taxon>Blattodea</taxon>
        <taxon>Blattoidea</taxon>
        <taxon>Blattidae</taxon>
        <taxon>Blattinae</taxon>
        <taxon>Periplaneta</taxon>
    </lineage>
</organism>
<name>A0ABQ8RVB2_PERAM</name>
<evidence type="ECO:0000313" key="1">
    <source>
        <dbReference type="EMBL" id="KAJ4425651.1"/>
    </source>
</evidence>
<keyword evidence="2" id="KW-1185">Reference proteome</keyword>
<dbReference type="EMBL" id="JAJSOF020000042">
    <property type="protein sequence ID" value="KAJ4425651.1"/>
    <property type="molecule type" value="Genomic_DNA"/>
</dbReference>
<comment type="caution">
    <text evidence="1">The sequence shown here is derived from an EMBL/GenBank/DDBJ whole genome shotgun (WGS) entry which is preliminary data.</text>
</comment>
<gene>
    <name evidence="1" type="ORF">ANN_27847</name>
</gene>
<sequence>MRAHVRAAMNLRVPYKKPEEDAIFHDNSYGYKVRIKRQDAVTEVPECTKAFVSVHGITKKRREVIQRYLKEGVSPKDRRDILRHHMMKERWNGEKFSPAPGFEPGFSPLRADALSTKPRRIQSRRRLESSQIKLHLNTCMDFGPAFIDIYDVVQRAATRGNPRDGA</sequence>
<proteinExistence type="predicted"/>
<evidence type="ECO:0000313" key="2">
    <source>
        <dbReference type="Proteomes" id="UP001148838"/>
    </source>
</evidence>